<comment type="caution">
    <text evidence="2">The sequence shown here is derived from an EMBL/GenBank/DDBJ whole genome shotgun (WGS) entry which is preliminary data.</text>
</comment>
<reference evidence="2" key="2">
    <citation type="submission" date="2020-09" db="EMBL/GenBank/DDBJ databases">
        <authorList>
            <person name="Sun Q."/>
            <person name="Zhou Y."/>
        </authorList>
    </citation>
    <scope>NUCLEOTIDE SEQUENCE</scope>
    <source>
        <strain evidence="2">CGMCC 1.7086</strain>
    </source>
</reference>
<sequence>MSDLQLSPQSALLNAMRQLQQAGVTLPDKMIQQLNQVEVKLLPGNQLMLSLANRQVVIAASELKGKLQNGQLYQLLTDNKAGGRLLFYPPLETATNTARQQSIPLHNAALDSLLPAIIKNQPGLADNLTFTARVLNQHTAALLLDVQGQSVRLALSSPLPEIRPGQQVEVSYQRQQGQWTVKLLGQELKTELKTTNAHSSPSRPGAEPPPLKTVTTEWPVARQGSELFRQIIPLSKAQIVDVAQLKQWVSQLPAAQQKSLLPLLQGVQGEQVQSARLHWPANAQAQLLLTTQPPLATLVLGKQVLQQTITNLQPNAASGSLESAQKAHAGTPAPVGDSAKTLPTAPPFQAAQAATSLKVEGHNPPGQQVVLQSSQAGPMSVTEQQAPAPLSKTQLAASKVEPQSPLYQTLQELGRRLLSQQDSPTRLLHQIDTALTDNRSVATDSSKLLNQLNQHIKQSLPQGAEQDVGALRAILTTPALSLTPLQLVSTNNNQGLVGALVTLLQVTLASRLANQTTKLQTNQGQKLLEGLTSLLDNVRPSAGAPPLNQRNLADLAQLEQRHQLLNTLGRLLGGHSHSKIRGAEAQIQGQDSFYYNLPIGQGEARRDIELLVRREPPPSKKNKPQQSADRQWHLTMKLDIGDQGGLLAKARLYQTEVELDFYAANPTLRDQVIEFIPHLKKRLTALGIQVNHSHCQLGKIPEHLQQRPYQVFETKA</sequence>
<evidence type="ECO:0008006" key="4">
    <source>
        <dbReference type="Google" id="ProtNLM"/>
    </source>
</evidence>
<name>A0A917YWJ8_9ALTE</name>
<feature type="compositionally biased region" description="Polar residues" evidence="1">
    <location>
        <begin position="365"/>
        <end position="387"/>
    </location>
</feature>
<reference evidence="2" key="1">
    <citation type="journal article" date="2014" name="Int. J. Syst. Evol. Microbiol.">
        <title>Complete genome sequence of Corynebacterium casei LMG S-19264T (=DSM 44701T), isolated from a smear-ripened cheese.</title>
        <authorList>
            <consortium name="US DOE Joint Genome Institute (JGI-PGF)"/>
            <person name="Walter F."/>
            <person name="Albersmeier A."/>
            <person name="Kalinowski J."/>
            <person name="Ruckert C."/>
        </authorList>
    </citation>
    <scope>NUCLEOTIDE SEQUENCE</scope>
    <source>
        <strain evidence="2">CGMCC 1.7086</strain>
    </source>
</reference>
<feature type="region of interest" description="Disordered" evidence="1">
    <location>
        <begin position="317"/>
        <end position="344"/>
    </location>
</feature>
<evidence type="ECO:0000256" key="1">
    <source>
        <dbReference type="SAM" id="MobiDB-lite"/>
    </source>
</evidence>
<gene>
    <name evidence="2" type="ORF">GCM10010982_13900</name>
</gene>
<evidence type="ECO:0000313" key="3">
    <source>
        <dbReference type="Proteomes" id="UP000606935"/>
    </source>
</evidence>
<dbReference type="EMBL" id="BMLS01000002">
    <property type="protein sequence ID" value="GGO67439.1"/>
    <property type="molecule type" value="Genomic_DNA"/>
</dbReference>
<organism evidence="2 3">
    <name type="scientific">Bowmanella pacifica</name>
    <dbReference type="NCBI Taxonomy" id="502051"/>
    <lineage>
        <taxon>Bacteria</taxon>
        <taxon>Pseudomonadati</taxon>
        <taxon>Pseudomonadota</taxon>
        <taxon>Gammaproteobacteria</taxon>
        <taxon>Alteromonadales</taxon>
        <taxon>Alteromonadaceae</taxon>
        <taxon>Bowmanella</taxon>
    </lineage>
</organism>
<dbReference type="RefSeq" id="WP_188692305.1">
    <property type="nucleotide sequence ID" value="NZ_BMLS01000002.1"/>
</dbReference>
<accession>A0A917YWJ8</accession>
<feature type="compositionally biased region" description="Polar residues" evidence="1">
    <location>
        <begin position="193"/>
        <end position="202"/>
    </location>
</feature>
<keyword evidence="3" id="KW-1185">Reference proteome</keyword>
<proteinExistence type="predicted"/>
<feature type="region of interest" description="Disordered" evidence="1">
    <location>
        <begin position="359"/>
        <end position="387"/>
    </location>
</feature>
<dbReference type="Proteomes" id="UP000606935">
    <property type="component" value="Unassembled WGS sequence"/>
</dbReference>
<dbReference type="AlphaFoldDB" id="A0A917YWJ8"/>
<evidence type="ECO:0000313" key="2">
    <source>
        <dbReference type="EMBL" id="GGO67439.1"/>
    </source>
</evidence>
<feature type="region of interest" description="Disordered" evidence="1">
    <location>
        <begin position="193"/>
        <end position="212"/>
    </location>
</feature>
<protein>
    <recommendedName>
        <fullName evidence="4">Flagellar hook-length control protein FliK</fullName>
    </recommendedName>
</protein>